<keyword evidence="3" id="KW-1185">Reference proteome</keyword>
<gene>
    <name evidence="2" type="ORF">GCM10020260_17070</name>
</gene>
<proteinExistence type="predicted"/>
<dbReference type="Pfam" id="PF05960">
    <property type="entry name" value="DUF885"/>
    <property type="match status" value="1"/>
</dbReference>
<dbReference type="RefSeq" id="WP_344720248.1">
    <property type="nucleotide sequence ID" value="NZ_BAAAYG010000005.1"/>
</dbReference>
<feature type="compositionally biased region" description="Low complexity" evidence="1">
    <location>
        <begin position="13"/>
        <end position="27"/>
    </location>
</feature>
<sequence>MNGATPPRRQEQAPEASAASAAERTPTAVDACAEEHFERWLALHPDEATILGRSGVETEYADYSPAGREAVAALNRETLAALEELEPADAVDEVTVHALRERLGLELELHATGRTELNNLASVPQEVRMVPELMPQSSPQDFAHLAGRLQNLPAALEGWWESLLASRAAGHVPAARQIRAVIEQSRSYAAADGALSTFVDAARQAGVDDAAVTAVRAGAAAAAAGYERLADRLAEDLLPTAPQADAVGVEHYRLASRVFTGTELDLEETYRWGLEELESIVARQRKVAERIRPGADVAEARRILDADPARRLEGTEALQDWMQRRSDEAVAALSGAHFDIPAPMDVLECRIAPTQDGGVYYTGPSDDFSRPGRMWWSVPPEDTSFTTWAETTTVYHEGVPGHHLQIGTATLVKDRLNSWRRHGCHVSGFAEGWALYAEQLMDELGFLADAGDELGMLDMQRMRAARVVFDIGVHCGFEAPEALGGGVWTPEQGREFLREHLPISEAQQEFEFVRYLGWPGQAPSYKVGQRVFEQLRAERRAAEGEAFDLPAFHTELLQLGMVGLDTLRLAVGPRDGASPGAR</sequence>
<reference evidence="3" key="1">
    <citation type="journal article" date="2019" name="Int. J. Syst. Evol. Microbiol.">
        <title>The Global Catalogue of Microorganisms (GCM) 10K type strain sequencing project: providing services to taxonomists for standard genome sequencing and annotation.</title>
        <authorList>
            <consortium name="The Broad Institute Genomics Platform"/>
            <consortium name="The Broad Institute Genome Sequencing Center for Infectious Disease"/>
            <person name="Wu L."/>
            <person name="Ma J."/>
        </authorList>
    </citation>
    <scope>NUCLEOTIDE SEQUENCE [LARGE SCALE GENOMIC DNA]</scope>
    <source>
        <strain evidence="3">JCM 11483</strain>
    </source>
</reference>
<dbReference type="InterPro" id="IPR010281">
    <property type="entry name" value="DUF885"/>
</dbReference>
<evidence type="ECO:0000313" key="2">
    <source>
        <dbReference type="EMBL" id="GAA3285123.1"/>
    </source>
</evidence>
<accession>A0ABP6RCS6</accession>
<organism evidence="2 3">
    <name type="scientific">Nesterenkonia halobia</name>
    <dbReference type="NCBI Taxonomy" id="37922"/>
    <lineage>
        <taxon>Bacteria</taxon>
        <taxon>Bacillati</taxon>
        <taxon>Actinomycetota</taxon>
        <taxon>Actinomycetes</taxon>
        <taxon>Micrococcales</taxon>
        <taxon>Micrococcaceae</taxon>
        <taxon>Nesterenkonia</taxon>
    </lineage>
</organism>
<protein>
    <submittedName>
        <fullName evidence="2">DUF885 domain-containing protein</fullName>
    </submittedName>
</protein>
<dbReference type="EMBL" id="BAAAYG010000005">
    <property type="protein sequence ID" value="GAA3285123.1"/>
    <property type="molecule type" value="Genomic_DNA"/>
</dbReference>
<name>A0ABP6RCS6_9MICC</name>
<evidence type="ECO:0000256" key="1">
    <source>
        <dbReference type="SAM" id="MobiDB-lite"/>
    </source>
</evidence>
<dbReference type="PANTHER" id="PTHR33361">
    <property type="entry name" value="GLR0591 PROTEIN"/>
    <property type="match status" value="1"/>
</dbReference>
<evidence type="ECO:0000313" key="3">
    <source>
        <dbReference type="Proteomes" id="UP001501736"/>
    </source>
</evidence>
<dbReference type="PANTHER" id="PTHR33361:SF2">
    <property type="entry name" value="DUF885 DOMAIN-CONTAINING PROTEIN"/>
    <property type="match status" value="1"/>
</dbReference>
<comment type="caution">
    <text evidence="2">The sequence shown here is derived from an EMBL/GenBank/DDBJ whole genome shotgun (WGS) entry which is preliminary data.</text>
</comment>
<dbReference type="Proteomes" id="UP001501736">
    <property type="component" value="Unassembled WGS sequence"/>
</dbReference>
<feature type="region of interest" description="Disordered" evidence="1">
    <location>
        <begin position="1"/>
        <end position="27"/>
    </location>
</feature>